<evidence type="ECO:0000256" key="1">
    <source>
        <dbReference type="SAM" id="Phobius"/>
    </source>
</evidence>
<protein>
    <submittedName>
        <fullName evidence="2">Uncharacterized protein</fullName>
    </submittedName>
</protein>
<keyword evidence="1" id="KW-0812">Transmembrane</keyword>
<reference evidence="2 3" key="1">
    <citation type="journal article" date="2023" name="Life. Sci Alliance">
        <title>Evolutionary insights into 3D genome organization and epigenetic landscape of Vigna mungo.</title>
        <authorList>
            <person name="Junaid A."/>
            <person name="Singh B."/>
            <person name="Bhatia S."/>
        </authorList>
    </citation>
    <scope>NUCLEOTIDE SEQUENCE [LARGE SCALE GENOMIC DNA]</scope>
    <source>
        <strain evidence="2">Urdbean</strain>
    </source>
</reference>
<feature type="transmembrane region" description="Helical" evidence="1">
    <location>
        <begin position="106"/>
        <end position="128"/>
    </location>
</feature>
<name>A0AAQ3N2J8_VIGMU</name>
<dbReference type="PANTHER" id="PTHR38928">
    <property type="entry name" value="ARGOS7"/>
    <property type="match status" value="1"/>
</dbReference>
<sequence length="166" mass="18025">VGPTPLGPSIETRATERERDPIQCTTRHACYIYIHTPKTASPLSVTQFANPKVSVSEQHIHSQRFREHTLSETTLLPSRGVGEEHDRSENNNIIVSSNNNNMVRCFSLGSVLILAALAASMVVLPLMLPPLPPPPLVLLFFPVGIMAALMLLAFSPSDGNGIVYAT</sequence>
<dbReference type="AlphaFoldDB" id="A0AAQ3N2J8"/>
<proteinExistence type="predicted"/>
<dbReference type="Proteomes" id="UP001374535">
    <property type="component" value="Chromosome 8"/>
</dbReference>
<keyword evidence="1" id="KW-0472">Membrane</keyword>
<accession>A0AAQ3N2J8</accession>
<keyword evidence="3" id="KW-1185">Reference proteome</keyword>
<evidence type="ECO:0000313" key="2">
    <source>
        <dbReference type="EMBL" id="WVZ01511.1"/>
    </source>
</evidence>
<keyword evidence="1" id="KW-1133">Transmembrane helix</keyword>
<gene>
    <name evidence="2" type="ORF">V8G54_027580</name>
</gene>
<dbReference type="EMBL" id="CP144693">
    <property type="protein sequence ID" value="WVZ01511.1"/>
    <property type="molecule type" value="Genomic_DNA"/>
</dbReference>
<evidence type="ECO:0000313" key="3">
    <source>
        <dbReference type="Proteomes" id="UP001374535"/>
    </source>
</evidence>
<dbReference type="PANTHER" id="PTHR38928:SF5">
    <property type="entry name" value="PROTEIN, PUTATIVE-RELATED"/>
    <property type="match status" value="1"/>
</dbReference>
<feature type="transmembrane region" description="Helical" evidence="1">
    <location>
        <begin position="134"/>
        <end position="154"/>
    </location>
</feature>
<feature type="non-terminal residue" evidence="2">
    <location>
        <position position="1"/>
    </location>
</feature>
<organism evidence="2 3">
    <name type="scientific">Vigna mungo</name>
    <name type="common">Black gram</name>
    <name type="synonym">Phaseolus mungo</name>
    <dbReference type="NCBI Taxonomy" id="3915"/>
    <lineage>
        <taxon>Eukaryota</taxon>
        <taxon>Viridiplantae</taxon>
        <taxon>Streptophyta</taxon>
        <taxon>Embryophyta</taxon>
        <taxon>Tracheophyta</taxon>
        <taxon>Spermatophyta</taxon>
        <taxon>Magnoliopsida</taxon>
        <taxon>eudicotyledons</taxon>
        <taxon>Gunneridae</taxon>
        <taxon>Pentapetalae</taxon>
        <taxon>rosids</taxon>
        <taxon>fabids</taxon>
        <taxon>Fabales</taxon>
        <taxon>Fabaceae</taxon>
        <taxon>Papilionoideae</taxon>
        <taxon>50 kb inversion clade</taxon>
        <taxon>NPAAA clade</taxon>
        <taxon>indigoferoid/millettioid clade</taxon>
        <taxon>Phaseoleae</taxon>
        <taxon>Vigna</taxon>
    </lineage>
</organism>